<organism evidence="1 2">
    <name type="scientific">Peronosclerospora sorghi</name>
    <dbReference type="NCBI Taxonomy" id="230839"/>
    <lineage>
        <taxon>Eukaryota</taxon>
        <taxon>Sar</taxon>
        <taxon>Stramenopiles</taxon>
        <taxon>Oomycota</taxon>
        <taxon>Peronosporomycetes</taxon>
        <taxon>Peronosporales</taxon>
        <taxon>Peronosporaceae</taxon>
        <taxon>Peronosclerospora</taxon>
    </lineage>
</organism>
<gene>
    <name evidence="1" type="ORF">PsorP6_001689</name>
</gene>
<accession>A0ACC0WU09</accession>
<comment type="caution">
    <text evidence="1">The sequence shown here is derived from an EMBL/GenBank/DDBJ whole genome shotgun (WGS) entry which is preliminary data.</text>
</comment>
<protein>
    <submittedName>
        <fullName evidence="1">Uncharacterized protein</fullName>
    </submittedName>
</protein>
<proteinExistence type="predicted"/>
<dbReference type="Proteomes" id="UP001163321">
    <property type="component" value="Chromosome 1"/>
</dbReference>
<reference evidence="1 2" key="1">
    <citation type="journal article" date="2022" name="bioRxiv">
        <title>The genome of the oomycete Peronosclerospora sorghi, a cosmopolitan pathogen of maize and sorghum, is inflated with dispersed pseudogenes.</title>
        <authorList>
            <person name="Fletcher K."/>
            <person name="Martin F."/>
            <person name="Isakeit T."/>
            <person name="Cavanaugh K."/>
            <person name="Magill C."/>
            <person name="Michelmore R."/>
        </authorList>
    </citation>
    <scope>NUCLEOTIDE SEQUENCE [LARGE SCALE GENOMIC DNA]</scope>
    <source>
        <strain evidence="1">P6</strain>
    </source>
</reference>
<keyword evidence="2" id="KW-1185">Reference proteome</keyword>
<sequence length="177" mass="19754">MTLRYPTVSQLHDKMKYQDLTKSVEEYEINTRHPEPAGQYLRSALDASRAATQKLKTQGQDLSERTAPVAIDDIQEVRSHSVENGKSYENLETRPPKKALESSLTQDARGAELRLGRAGIALYQDIEVAKDTGIIDKLGFAAKERARQSSLDLMVPIDVRLNAIYQSLGNIRLLGES</sequence>
<evidence type="ECO:0000313" key="2">
    <source>
        <dbReference type="Proteomes" id="UP001163321"/>
    </source>
</evidence>
<name>A0ACC0WU09_9STRA</name>
<dbReference type="EMBL" id="CM047580">
    <property type="protein sequence ID" value="KAI9922244.1"/>
    <property type="molecule type" value="Genomic_DNA"/>
</dbReference>
<evidence type="ECO:0000313" key="1">
    <source>
        <dbReference type="EMBL" id="KAI9922244.1"/>
    </source>
</evidence>